<dbReference type="OrthoDB" id="5772781at2759"/>
<dbReference type="InterPro" id="IPR011009">
    <property type="entry name" value="Kinase-like_dom_sf"/>
</dbReference>
<dbReference type="SUPFAM" id="SSF56112">
    <property type="entry name" value="Protein kinase-like (PK-like)"/>
    <property type="match status" value="1"/>
</dbReference>
<feature type="region of interest" description="Disordered" evidence="3">
    <location>
        <begin position="333"/>
        <end position="356"/>
    </location>
</feature>
<dbReference type="InterPro" id="IPR016477">
    <property type="entry name" value="Fructo-/Ketosamine-3-kinase"/>
</dbReference>
<dbReference type="PANTHER" id="PTHR12149:SF8">
    <property type="entry name" value="PROTEIN-RIBULOSAMINE 3-KINASE"/>
    <property type="match status" value="1"/>
</dbReference>
<comment type="catalytic activity">
    <reaction evidence="2">
        <text>N(6)-D-ribulosyl-L-lysyl-[protein] + ATP = N(6)-(3-O-phospho-D-ribulosyl)-L-lysyl-[protein] + ADP + H(+)</text>
        <dbReference type="Rhea" id="RHEA:48432"/>
        <dbReference type="Rhea" id="RHEA-COMP:12103"/>
        <dbReference type="Rhea" id="RHEA-COMP:12104"/>
        <dbReference type="ChEBI" id="CHEBI:15378"/>
        <dbReference type="ChEBI" id="CHEBI:30616"/>
        <dbReference type="ChEBI" id="CHEBI:90418"/>
        <dbReference type="ChEBI" id="CHEBI:90420"/>
        <dbReference type="ChEBI" id="CHEBI:456216"/>
        <dbReference type="EC" id="2.7.1.172"/>
    </reaction>
    <physiologicalReaction direction="left-to-right" evidence="2">
        <dbReference type="Rhea" id="RHEA:48433"/>
    </physiologicalReaction>
</comment>
<evidence type="ECO:0000256" key="2">
    <source>
        <dbReference type="ARBA" id="ARBA00048655"/>
    </source>
</evidence>
<gene>
    <name evidence="4" type="ORF">NA56DRAFT_648494</name>
</gene>
<dbReference type="EC" id="2.7.1.172" evidence="1"/>
<evidence type="ECO:0000313" key="5">
    <source>
        <dbReference type="Proteomes" id="UP000235672"/>
    </source>
</evidence>
<dbReference type="Pfam" id="PF03881">
    <property type="entry name" value="Fructosamin_kin"/>
    <property type="match status" value="1"/>
</dbReference>
<evidence type="ECO:0000256" key="3">
    <source>
        <dbReference type="SAM" id="MobiDB-lite"/>
    </source>
</evidence>
<dbReference type="GO" id="GO:0102193">
    <property type="term" value="F:protein-ribulosamine 3-kinase activity"/>
    <property type="evidence" value="ECO:0007669"/>
    <property type="project" value="UniProtKB-EC"/>
</dbReference>
<proteinExistence type="predicted"/>
<reference evidence="4 5" key="1">
    <citation type="submission" date="2016-05" db="EMBL/GenBank/DDBJ databases">
        <title>A degradative enzymes factory behind the ericoid mycorrhizal symbiosis.</title>
        <authorList>
            <consortium name="DOE Joint Genome Institute"/>
            <person name="Martino E."/>
            <person name="Morin E."/>
            <person name="Grelet G."/>
            <person name="Kuo A."/>
            <person name="Kohler A."/>
            <person name="Daghino S."/>
            <person name="Barry K."/>
            <person name="Choi C."/>
            <person name="Cichocki N."/>
            <person name="Clum A."/>
            <person name="Copeland A."/>
            <person name="Hainaut M."/>
            <person name="Haridas S."/>
            <person name="Labutti K."/>
            <person name="Lindquist E."/>
            <person name="Lipzen A."/>
            <person name="Khouja H.-R."/>
            <person name="Murat C."/>
            <person name="Ohm R."/>
            <person name="Olson A."/>
            <person name="Spatafora J."/>
            <person name="Veneault-Fourrey C."/>
            <person name="Henrissat B."/>
            <person name="Grigoriev I."/>
            <person name="Martin F."/>
            <person name="Perotto S."/>
        </authorList>
    </citation>
    <scope>NUCLEOTIDE SEQUENCE [LARGE SCALE GENOMIC DNA]</scope>
    <source>
        <strain evidence="4 5">UAMH 7357</strain>
    </source>
</reference>
<dbReference type="AlphaFoldDB" id="A0A2J6PUV3"/>
<dbReference type="PANTHER" id="PTHR12149">
    <property type="entry name" value="FRUCTOSAMINE 3 KINASE-RELATED PROTEIN"/>
    <property type="match status" value="1"/>
</dbReference>
<keyword evidence="5" id="KW-1185">Reference proteome</keyword>
<sequence length="356" mass="40582">MADLDLVKPNLWADLSTENVKLDENVIAAIPDAGQAGRIHAAGHGASYWTNTACVELKFPDGRDRKYFLKIAAGDRGRGMMEGEFESMKVIHTTTPDFAPRPIAWGTYKSNPELHFFLCDFREMDNELPDVNKFAEKLAKLHRNSVSPTGKFGFHVTTYNGNIPQDVRWADTWEECFVLGTKRDFELEAVARGKSDELEALKIPLFEKVIPRLLRPLETGGRKLKPCFVHGDLWYGNTSNDILSEEPLVFDAAGFYGHNEFDVKAMRIVRYQFGRNYMNAYHSHYPISPPEEDLDARLALYSLRSFLHESTLFISDPKPREELIAETRKLVEMFPDGLDSQPNTKRDKGHHDSQQD</sequence>
<evidence type="ECO:0000313" key="4">
    <source>
        <dbReference type="EMBL" id="PMD17795.1"/>
    </source>
</evidence>
<feature type="compositionally biased region" description="Basic and acidic residues" evidence="3">
    <location>
        <begin position="344"/>
        <end position="356"/>
    </location>
</feature>
<dbReference type="Gene3D" id="3.90.1200.10">
    <property type="match status" value="1"/>
</dbReference>
<organism evidence="4 5">
    <name type="scientific">Hyaloscypha hepaticicola</name>
    <dbReference type="NCBI Taxonomy" id="2082293"/>
    <lineage>
        <taxon>Eukaryota</taxon>
        <taxon>Fungi</taxon>
        <taxon>Dikarya</taxon>
        <taxon>Ascomycota</taxon>
        <taxon>Pezizomycotina</taxon>
        <taxon>Leotiomycetes</taxon>
        <taxon>Helotiales</taxon>
        <taxon>Hyaloscyphaceae</taxon>
        <taxon>Hyaloscypha</taxon>
    </lineage>
</organism>
<protein>
    <recommendedName>
        <fullName evidence="1">protein-ribulosamine 3-kinase</fullName>
        <ecNumber evidence="1">2.7.1.172</ecNumber>
    </recommendedName>
</protein>
<dbReference type="Proteomes" id="UP000235672">
    <property type="component" value="Unassembled WGS sequence"/>
</dbReference>
<dbReference type="EMBL" id="KZ613498">
    <property type="protein sequence ID" value="PMD17795.1"/>
    <property type="molecule type" value="Genomic_DNA"/>
</dbReference>
<accession>A0A2J6PUV3</accession>
<evidence type="ECO:0000256" key="1">
    <source>
        <dbReference type="ARBA" id="ARBA00011961"/>
    </source>
</evidence>
<name>A0A2J6PUV3_9HELO</name>